<feature type="region of interest" description="Disordered" evidence="4">
    <location>
        <begin position="1589"/>
        <end position="1650"/>
    </location>
</feature>
<keyword evidence="2" id="KW-0789">Thiol protease inhibitor</keyword>
<dbReference type="SUPFAM" id="SSF141066">
    <property type="entry name" value="ICP-like"/>
    <property type="match status" value="1"/>
</dbReference>
<keyword evidence="5" id="KW-0812">Transmembrane</keyword>
<evidence type="ECO:0000256" key="5">
    <source>
        <dbReference type="SAM" id="Phobius"/>
    </source>
</evidence>
<feature type="transmembrane region" description="Helical" evidence="5">
    <location>
        <begin position="1139"/>
        <end position="1158"/>
    </location>
</feature>
<evidence type="ECO:0000313" key="6">
    <source>
        <dbReference type="EMBL" id="EUD73918.1"/>
    </source>
</evidence>
<feature type="compositionally biased region" description="Polar residues" evidence="4">
    <location>
        <begin position="1631"/>
        <end position="1644"/>
    </location>
</feature>
<feature type="transmembrane region" description="Helical" evidence="5">
    <location>
        <begin position="1351"/>
        <end position="1369"/>
    </location>
</feature>
<feature type="compositionally biased region" description="Basic and acidic residues" evidence="4">
    <location>
        <begin position="1612"/>
        <end position="1630"/>
    </location>
</feature>
<keyword evidence="1" id="KW-0646">Protease inhibitor</keyword>
<keyword evidence="3" id="KW-0175">Coiled coil</keyword>
<feature type="region of interest" description="Disordered" evidence="4">
    <location>
        <begin position="177"/>
        <end position="210"/>
    </location>
</feature>
<dbReference type="Pfam" id="PF12628">
    <property type="entry name" value="Inhibitor_I71"/>
    <property type="match status" value="1"/>
</dbReference>
<dbReference type="GO" id="GO:0004869">
    <property type="term" value="F:cysteine-type endopeptidase inhibitor activity"/>
    <property type="evidence" value="ECO:0007669"/>
    <property type="project" value="UniProtKB-KW"/>
</dbReference>
<proteinExistence type="predicted"/>
<feature type="compositionally biased region" description="Low complexity" evidence="4">
    <location>
        <begin position="1754"/>
        <end position="1767"/>
    </location>
</feature>
<evidence type="ECO:0000256" key="2">
    <source>
        <dbReference type="ARBA" id="ARBA00022704"/>
    </source>
</evidence>
<dbReference type="Proteomes" id="UP000030659">
    <property type="component" value="Unassembled WGS sequence"/>
</dbReference>
<feature type="region of interest" description="Disordered" evidence="4">
    <location>
        <begin position="1740"/>
        <end position="1783"/>
    </location>
</feature>
<evidence type="ECO:0000256" key="3">
    <source>
        <dbReference type="SAM" id="Coils"/>
    </source>
</evidence>
<sequence>MITEEYEDSVQVTSSCWLSKYKGSNNSIKNKSINKPSNLVVPNFNVCLKSVALPIIKSKNDLECINENKQLNRLRRERKKKKIEDTNIINDDEICSILLRSKALNETWNNMNKYLNCYIYNYVNNIIDKEIIFLNKHLCLKNDKVSLLIIKTQTCPFVNLMQYRILVEHLKKINSPEEDKEKDDTINMGNGHTKLDKEDNMSDDSNNGSSYPCNTNDKLLAPVYTILTKKKNVMACIINVYHNDTVENIIIRIVKRINSSINNKRIQIDKNNVDELFHKVIKRHQKNGVLVIFIKNYLKLKSSIFSAFLLYLTHLKELNNINISVIITNCCILSGLSNLDNIITKHLHVNIYNMYINYYNLMENIMFNPIFNNVLFKLKEYNTLIDYIFFCNHSISFLKLKYIIYMYIRDFFDKKLLSFLNIPLEYFNEKDIDEESNEECATKRSSERCNNKNEKRLEYSKKAFSTYKSELIKSLSCIDVENIHKKYALLLHASNFYKIHINYFKNMGKSNMLYIIDMEEKKKITDQAKVIMLSNKLVPISKQFHGKNNASKENSTVGKYNMNIQNSLENKQNEKNSSDEHNNIKKCNNKRIERKGKLEYEDDTNLVNGHMNKKAKVKHESFHMCIENFSFIYHEKESNESKNMKDVIAQNFEGKEINKIGRHNISGTMNETDNSDNNEIFFLHNENELNKGKEIAYSFLLNRDLIKHKLKNNGNFPSYYYQNYGIHNLSENLSPINRIQNNDFMNNCDYIKQYVINNLFSHMKSEHNIDGFQMLQKEWENNEYLKIYKYEENLISKAEACNTVSNDRTNKNKTNKNIKKSNDGVKNISTNEDMKKMELLYLHKCLVKSICIRMIDLVYKKTKYNICLSIINIILKNVPIYASLRKRVKFIKELFKKYEKRYIIQNLEDLKAANDEIDKEIKQILNTICDLFINLYVTKKNILKKILNDINSFLKDSSYVFKLEEYIDSYKENKTNSSSSLSMEFFLNKINFLITFLNASIVVKKKNEYNKRFSGYENSNNMFPPNGTDYNNQSELNRTPKKEIFEEIVNSHISWHQTSVGGTNKKIPYTDLTPININMDYEKKDTNNNISKNNGNSFDDIMDNNEKMSIVIESYLSNMNNEDIDTTCIEFILVFFCEYLYFLLIPCVYLLPLVNLCITHEHPMEFYDIFKPNLQMKLLNVLYYNKLELKDINSVNFDFSLNYKPVESVKNLRNFNEEMSKQFPILDKVRRRRNNLEAQDDKLISKENQENHKLDNINDEIKYFSFEHIGKICEIEDLVIIFKIIQGMNMKYMNIFNMFIEYINVKLYIDTHENGEKNISTISSNTRSGINKNNNRNKLSSYCYSKTFQELFYNFMIGIMSLFYFLKIIHVPSIFLRGDNETNFDSTPFNSYDNKNDQNIYDSHNNQYSTKNGLAQKDHISNNTQFNEQDQQEIGDDQNILPNDKRGQFSALIETDNDADYRYKNYVFNMLTIFFNDAFSFICLFKSNNNLYSFDIINETSWLKIAKKIFKEKSPSNFTIIPFNKEHSDDKESDKEESILLIRKKIKSNNGNSLIPGDSTSDGISDFSLNFTPDNFSDKNEDIEDIEDSHEYPTTSYKPSDDLNSSSSFIEESEKVETQSESDSENKNKDININSNLEENNTMNESDKVDSKYELTGNEKCDNSMKLGNLSNQTNQETINKSLSVGETFCIDFEGNAGTGYLWALLGVHKDEPTINPEEFPKKLIKKQFFSEEISVTQPKKFKINEHDSSKNVGEGNNSSGQNENGSKQPKKPKMQILGGPEPVRSVIKGHKAGKYYIVYSYYRPFSPASGANTKILNITVQ</sequence>
<protein>
    <submittedName>
        <fullName evidence="6">Uncharacterized protein</fullName>
    </submittedName>
</protein>
<evidence type="ECO:0000256" key="1">
    <source>
        <dbReference type="ARBA" id="ARBA00022690"/>
    </source>
</evidence>
<reference evidence="6 7" key="1">
    <citation type="submission" date="2013-02" db="EMBL/GenBank/DDBJ databases">
        <title>The Genome Sequence of Plasmodium vinckei petteri CR.</title>
        <authorList>
            <consortium name="The Broad Institute Genome Sequencing Platform"/>
            <consortium name="The Broad Institute Genome Sequencing Center for Infectious Disease"/>
            <person name="Neafsey D."/>
            <person name="Cheeseman I."/>
            <person name="Volkman S."/>
            <person name="Adams J."/>
            <person name="Walker B."/>
            <person name="Young S.K."/>
            <person name="Zeng Q."/>
            <person name="Gargeya S."/>
            <person name="Fitzgerald M."/>
            <person name="Haas B."/>
            <person name="Abouelleil A."/>
            <person name="Alvarado L."/>
            <person name="Arachchi H.M."/>
            <person name="Berlin A.M."/>
            <person name="Chapman S.B."/>
            <person name="Dewar J."/>
            <person name="Goldberg J."/>
            <person name="Griggs A."/>
            <person name="Gujja S."/>
            <person name="Hansen M."/>
            <person name="Howarth C."/>
            <person name="Imamovic A."/>
            <person name="Larimer J."/>
            <person name="McCowan C."/>
            <person name="Murphy C."/>
            <person name="Neiman D."/>
            <person name="Pearson M."/>
            <person name="Priest M."/>
            <person name="Roberts A."/>
            <person name="Saif S."/>
            <person name="Shea T."/>
            <person name="Sisk P."/>
            <person name="Sykes S."/>
            <person name="Wortman J."/>
            <person name="Nusbaum C."/>
            <person name="Birren B."/>
        </authorList>
    </citation>
    <scope>NUCLEOTIDE SEQUENCE [LARGE SCALE GENOMIC DNA]</scope>
    <source>
        <strain evidence="6 7">CR</strain>
    </source>
</reference>
<feature type="compositionally biased region" description="Polar residues" evidence="4">
    <location>
        <begin position="1592"/>
        <end position="1610"/>
    </location>
</feature>
<dbReference type="InterPro" id="IPR036331">
    <property type="entry name" value="Chagasin-like_sf"/>
</dbReference>
<organism evidence="6 7">
    <name type="scientific">Plasmodium vinckei petteri</name>
    <dbReference type="NCBI Taxonomy" id="138298"/>
    <lineage>
        <taxon>Eukaryota</taxon>
        <taxon>Sar</taxon>
        <taxon>Alveolata</taxon>
        <taxon>Apicomplexa</taxon>
        <taxon>Aconoidasida</taxon>
        <taxon>Haemosporida</taxon>
        <taxon>Plasmodiidae</taxon>
        <taxon>Plasmodium</taxon>
        <taxon>Plasmodium (Vinckeia)</taxon>
    </lineage>
</organism>
<name>W7AR70_PLAVN</name>
<dbReference type="EMBL" id="KI965395">
    <property type="protein sequence ID" value="EUD73918.1"/>
    <property type="molecule type" value="Genomic_DNA"/>
</dbReference>
<gene>
    <name evidence="6" type="ORF">YYG_01008</name>
</gene>
<accession>W7AR70</accession>
<evidence type="ECO:0000313" key="7">
    <source>
        <dbReference type="Proteomes" id="UP000030659"/>
    </source>
</evidence>
<dbReference type="Gene3D" id="2.60.40.2020">
    <property type="match status" value="1"/>
</dbReference>
<evidence type="ECO:0000256" key="4">
    <source>
        <dbReference type="SAM" id="MobiDB-lite"/>
    </source>
</evidence>
<dbReference type="InterPro" id="IPR024321">
    <property type="entry name" value="Prot_Inh_falstatin"/>
</dbReference>
<keyword evidence="5" id="KW-1133">Transmembrane helix</keyword>
<dbReference type="eggNOG" id="ENOG502QY68">
    <property type="taxonomic scope" value="Eukaryota"/>
</dbReference>
<keyword evidence="5" id="KW-0472">Membrane</keyword>
<feature type="coiled-coil region" evidence="3">
    <location>
        <begin position="881"/>
        <end position="927"/>
    </location>
</feature>